<dbReference type="InterPro" id="IPR002048">
    <property type="entry name" value="EF_hand_dom"/>
</dbReference>
<dbReference type="RefSeq" id="WP_111514050.1">
    <property type="nucleotide sequence ID" value="NZ_QFYR01000001.1"/>
</dbReference>
<evidence type="ECO:0000259" key="3">
    <source>
        <dbReference type="Pfam" id="PF13202"/>
    </source>
</evidence>
<dbReference type="SUPFAM" id="SSF47473">
    <property type="entry name" value="EF-hand"/>
    <property type="match status" value="1"/>
</dbReference>
<sequence length="196" mass="21170">MRRTLLFAGAILALATTASAQPAGPRGGDDGFFISPAGEVFRGSEGLAAWFTGADADKDGALTLAEFRADALRFFKIVDADGDGRIAGSETLRYETELAPEITQLGMMGAGRPGAGDVRQRRGSDPQPRRKPEQHLVGRFALLNTPQPVRAADEDFNGQVTQEEWSRAARRRFEMIDKAKAGKLTLEGLQPARGKR</sequence>
<organism evidence="4 5">
    <name type="scientific">Phenylobacterium deserti</name>
    <dbReference type="NCBI Taxonomy" id="1914756"/>
    <lineage>
        <taxon>Bacteria</taxon>
        <taxon>Pseudomonadati</taxon>
        <taxon>Pseudomonadota</taxon>
        <taxon>Alphaproteobacteria</taxon>
        <taxon>Caulobacterales</taxon>
        <taxon>Caulobacteraceae</taxon>
        <taxon>Phenylobacterium</taxon>
    </lineage>
</organism>
<dbReference type="Gene3D" id="1.10.238.10">
    <property type="entry name" value="EF-hand"/>
    <property type="match status" value="1"/>
</dbReference>
<evidence type="ECO:0000256" key="1">
    <source>
        <dbReference type="SAM" id="MobiDB-lite"/>
    </source>
</evidence>
<comment type="caution">
    <text evidence="4">The sequence shown here is derived from an EMBL/GenBank/DDBJ whole genome shotgun (WGS) entry which is preliminary data.</text>
</comment>
<feature type="signal peptide" evidence="2">
    <location>
        <begin position="1"/>
        <end position="20"/>
    </location>
</feature>
<feature type="chain" id="PRO_5016438455" description="EF-hand domain-containing protein" evidence="2">
    <location>
        <begin position="21"/>
        <end position="196"/>
    </location>
</feature>
<accession>A0A328AST1</accession>
<name>A0A328AST1_9CAUL</name>
<gene>
    <name evidence="4" type="ORF">DJ018_06635</name>
</gene>
<feature type="compositionally biased region" description="Basic and acidic residues" evidence="1">
    <location>
        <begin position="118"/>
        <end position="135"/>
    </location>
</feature>
<proteinExistence type="predicted"/>
<keyword evidence="5" id="KW-1185">Reference proteome</keyword>
<evidence type="ECO:0000313" key="5">
    <source>
        <dbReference type="Proteomes" id="UP000249725"/>
    </source>
</evidence>
<dbReference type="GO" id="GO:0005509">
    <property type="term" value="F:calcium ion binding"/>
    <property type="evidence" value="ECO:0007669"/>
    <property type="project" value="InterPro"/>
</dbReference>
<dbReference type="AlphaFoldDB" id="A0A328AST1"/>
<feature type="region of interest" description="Disordered" evidence="1">
    <location>
        <begin position="107"/>
        <end position="135"/>
    </location>
</feature>
<feature type="domain" description="EF-hand" evidence="3">
    <location>
        <begin position="47"/>
        <end position="68"/>
    </location>
</feature>
<keyword evidence="2" id="KW-0732">Signal</keyword>
<dbReference type="Proteomes" id="UP000249725">
    <property type="component" value="Unassembled WGS sequence"/>
</dbReference>
<dbReference type="EMBL" id="QFYR01000001">
    <property type="protein sequence ID" value="RAK57599.1"/>
    <property type="molecule type" value="Genomic_DNA"/>
</dbReference>
<protein>
    <recommendedName>
        <fullName evidence="3">EF-hand domain-containing protein</fullName>
    </recommendedName>
</protein>
<feature type="domain" description="EF-hand" evidence="3">
    <location>
        <begin position="74"/>
        <end position="86"/>
    </location>
</feature>
<dbReference type="Pfam" id="PF13202">
    <property type="entry name" value="EF-hand_5"/>
    <property type="match status" value="2"/>
</dbReference>
<dbReference type="OrthoDB" id="7365540at2"/>
<evidence type="ECO:0000256" key="2">
    <source>
        <dbReference type="SAM" id="SignalP"/>
    </source>
</evidence>
<reference evidence="5" key="1">
    <citation type="submission" date="2018-05" db="EMBL/GenBank/DDBJ databases">
        <authorList>
            <person name="Li X."/>
        </authorList>
    </citation>
    <scope>NUCLEOTIDE SEQUENCE [LARGE SCALE GENOMIC DNA]</scope>
    <source>
        <strain evidence="5">YIM 73061</strain>
    </source>
</reference>
<dbReference type="InterPro" id="IPR011992">
    <property type="entry name" value="EF-hand-dom_pair"/>
</dbReference>
<evidence type="ECO:0000313" key="4">
    <source>
        <dbReference type="EMBL" id="RAK57599.1"/>
    </source>
</evidence>